<sequence length="260" mass="28931">MGIVKGGTTSMGCTAGNSLLDYGEWLHGRKAHLLGDNQIPSVGVFDEALFYTFFRALGLLLEEIHVTLAHLGKKWTRLQLYTKVEEEKGTHTLDTATQLLVTTSEHQRDGVRKIEMASGLNRHSETLEESTERRRKKVVQDVIGSTSGSPSITPLVARTNDLESQMIDGKLVVDDLVNEDNDSEVDDVYDETATYMASTSFNVNKASKSGSGKENKSLYEQWQESHGEDPHDDDFDNPSLTYAQMKFANAFDINLRGQLI</sequence>
<reference evidence="2" key="1">
    <citation type="journal article" date="2019" name="Sci. Rep.">
        <title>Draft genome of Tanacetum cinerariifolium, the natural source of mosquito coil.</title>
        <authorList>
            <person name="Yamashiro T."/>
            <person name="Shiraishi A."/>
            <person name="Satake H."/>
            <person name="Nakayama K."/>
        </authorList>
    </citation>
    <scope>NUCLEOTIDE SEQUENCE</scope>
</reference>
<feature type="region of interest" description="Disordered" evidence="1">
    <location>
        <begin position="203"/>
        <end position="235"/>
    </location>
</feature>
<comment type="caution">
    <text evidence="2">The sequence shown here is derived from an EMBL/GenBank/DDBJ whole genome shotgun (WGS) entry which is preliminary data.</text>
</comment>
<name>A0A699GV95_TANCI</name>
<accession>A0A699GV95</accession>
<evidence type="ECO:0000313" key="2">
    <source>
        <dbReference type="EMBL" id="GEW45783.1"/>
    </source>
</evidence>
<evidence type="ECO:0000256" key="1">
    <source>
        <dbReference type="SAM" id="MobiDB-lite"/>
    </source>
</evidence>
<proteinExistence type="predicted"/>
<feature type="compositionally biased region" description="Basic and acidic residues" evidence="1">
    <location>
        <begin position="211"/>
        <end position="229"/>
    </location>
</feature>
<protein>
    <submittedName>
        <fullName evidence="2">Uncharacterized protein</fullName>
    </submittedName>
</protein>
<dbReference type="AlphaFoldDB" id="A0A699GV95"/>
<organism evidence="2">
    <name type="scientific">Tanacetum cinerariifolium</name>
    <name type="common">Dalmatian daisy</name>
    <name type="synonym">Chrysanthemum cinerariifolium</name>
    <dbReference type="NCBI Taxonomy" id="118510"/>
    <lineage>
        <taxon>Eukaryota</taxon>
        <taxon>Viridiplantae</taxon>
        <taxon>Streptophyta</taxon>
        <taxon>Embryophyta</taxon>
        <taxon>Tracheophyta</taxon>
        <taxon>Spermatophyta</taxon>
        <taxon>Magnoliopsida</taxon>
        <taxon>eudicotyledons</taxon>
        <taxon>Gunneridae</taxon>
        <taxon>Pentapetalae</taxon>
        <taxon>asterids</taxon>
        <taxon>campanulids</taxon>
        <taxon>Asterales</taxon>
        <taxon>Asteraceae</taxon>
        <taxon>Asteroideae</taxon>
        <taxon>Anthemideae</taxon>
        <taxon>Anthemidinae</taxon>
        <taxon>Tanacetum</taxon>
    </lineage>
</organism>
<dbReference type="EMBL" id="BKCJ010059193">
    <property type="protein sequence ID" value="GEW45783.1"/>
    <property type="molecule type" value="Genomic_DNA"/>
</dbReference>
<gene>
    <name evidence="2" type="ORF">Tci_217759</name>
</gene>